<feature type="domain" description="DUF6922" evidence="1">
    <location>
        <begin position="8"/>
        <end position="59"/>
    </location>
</feature>
<dbReference type="AlphaFoldDB" id="A0A1F5A2Y6"/>
<accession>A0A1F5A2Y6</accession>
<evidence type="ECO:0000313" key="3">
    <source>
        <dbReference type="Proteomes" id="UP000178579"/>
    </source>
</evidence>
<comment type="caution">
    <text evidence="2">The sequence shown here is derived from an EMBL/GenBank/DDBJ whole genome shotgun (WGS) entry which is preliminary data.</text>
</comment>
<gene>
    <name evidence="2" type="ORF">A2576_04910</name>
</gene>
<organism evidence="2 3">
    <name type="scientific">Candidatus Amesbacteria bacterium RIFOXYD1_FULL_47_9</name>
    <dbReference type="NCBI Taxonomy" id="1797267"/>
    <lineage>
        <taxon>Bacteria</taxon>
        <taxon>Candidatus Amesiibacteriota</taxon>
    </lineage>
</organism>
<dbReference type="Proteomes" id="UP000178579">
    <property type="component" value="Unassembled WGS sequence"/>
</dbReference>
<name>A0A1F5A2Y6_9BACT</name>
<evidence type="ECO:0000259" key="1">
    <source>
        <dbReference type="Pfam" id="PF21956"/>
    </source>
</evidence>
<sequence length="101" mass="12136">MESRLPEFLKPYFWDVKFEGLEVDRSAEFIINRLLDKGGWQAAKWVEITYPKELVQKVLRTNRDFSLRNATFWGLIYGVPESQIKCLSEPYRTMRKTLWPY</sequence>
<dbReference type="InterPro" id="IPR053830">
    <property type="entry name" value="DUF6922"/>
</dbReference>
<dbReference type="EMBL" id="MEXV01000023">
    <property type="protein sequence ID" value="OGD12207.1"/>
    <property type="molecule type" value="Genomic_DNA"/>
</dbReference>
<evidence type="ECO:0000313" key="2">
    <source>
        <dbReference type="EMBL" id="OGD12207.1"/>
    </source>
</evidence>
<reference evidence="2 3" key="1">
    <citation type="journal article" date="2016" name="Nat. Commun.">
        <title>Thousands of microbial genomes shed light on interconnected biogeochemical processes in an aquifer system.</title>
        <authorList>
            <person name="Anantharaman K."/>
            <person name="Brown C.T."/>
            <person name="Hug L.A."/>
            <person name="Sharon I."/>
            <person name="Castelle C.J."/>
            <person name="Probst A.J."/>
            <person name="Thomas B.C."/>
            <person name="Singh A."/>
            <person name="Wilkins M.J."/>
            <person name="Karaoz U."/>
            <person name="Brodie E.L."/>
            <person name="Williams K.H."/>
            <person name="Hubbard S.S."/>
            <person name="Banfield J.F."/>
        </authorList>
    </citation>
    <scope>NUCLEOTIDE SEQUENCE [LARGE SCALE GENOMIC DNA]</scope>
</reference>
<dbReference type="Pfam" id="PF21956">
    <property type="entry name" value="DUF6922"/>
    <property type="match status" value="1"/>
</dbReference>
<proteinExistence type="predicted"/>
<protein>
    <recommendedName>
        <fullName evidence="1">DUF6922 domain-containing protein</fullName>
    </recommendedName>
</protein>